<dbReference type="SUPFAM" id="SSF52058">
    <property type="entry name" value="L domain-like"/>
    <property type="match status" value="1"/>
</dbReference>
<evidence type="ECO:0000256" key="3">
    <source>
        <dbReference type="SAM" id="MobiDB-lite"/>
    </source>
</evidence>
<sequence length="466" mass="51165">MFNGRKPPPNPSGPQPGAHAQAGAPNADVEALQRATPAEPDRATETEGRWTNVPFLKQFERQDILCGSLIVCLLVTFVIVLAVALSIRRQPNIVERPRPTNNPIPQPPTSAPGPTSAPSSAPTMQPTTANQGLLASVLPTETLLVVRKNPNSPQAKAFDHVTANPSFSTFPEWRVLQRFALATFYYATRGNNWNVKDGWLQHDMDECQWFQTVTSVDPCSSQEGKLLHLRLRDNRLHGTVPPELFLMTYLKTIDLDMNAMRPSGQSRTIPTEIGLCTDLETLSLVHVHIGTVPTEVEQLTALKSLGLRGNRISPFFPDEILTLGSLTSLDLSRNWLLRFPSDLGQLNNLEVLDLGRNLMKQSLTTVVGNLTSLKRLSVQNNKLAGKLPPEIGLMTGLEELYLNGNQFSSRVPVVFEMLGALTTMNLEGNLLTGTIPESLCRLGTTNLTFDCNGDFPRLCGCDCPCL</sequence>
<feature type="compositionally biased region" description="Low complexity" evidence="3">
    <location>
        <begin position="112"/>
        <end position="127"/>
    </location>
</feature>
<reference evidence="5" key="1">
    <citation type="submission" date="2020-06" db="EMBL/GenBank/DDBJ databases">
        <authorList>
            <consortium name="Plant Systems Biology data submission"/>
        </authorList>
    </citation>
    <scope>NUCLEOTIDE SEQUENCE</scope>
    <source>
        <strain evidence="5">D6</strain>
    </source>
</reference>
<feature type="compositionally biased region" description="Pro residues" evidence="3">
    <location>
        <begin position="100"/>
        <end position="111"/>
    </location>
</feature>
<evidence type="ECO:0000313" key="5">
    <source>
        <dbReference type="EMBL" id="CAB9505341.1"/>
    </source>
</evidence>
<name>A0A9N8DN31_9STRA</name>
<feature type="region of interest" description="Disordered" evidence="3">
    <location>
        <begin position="94"/>
        <end position="127"/>
    </location>
</feature>
<keyword evidence="2" id="KW-0677">Repeat</keyword>
<dbReference type="EMBL" id="CAICTM010000227">
    <property type="protein sequence ID" value="CAB9505341.1"/>
    <property type="molecule type" value="Genomic_DNA"/>
</dbReference>
<feature type="compositionally biased region" description="Low complexity" evidence="3">
    <location>
        <begin position="15"/>
        <end position="27"/>
    </location>
</feature>
<keyword evidence="1" id="KW-0433">Leucine-rich repeat</keyword>
<feature type="transmembrane region" description="Helical" evidence="4">
    <location>
        <begin position="64"/>
        <end position="87"/>
    </location>
</feature>
<gene>
    <name evidence="5" type="ORF">SEMRO_228_G092590.1</name>
</gene>
<dbReference type="AlphaFoldDB" id="A0A9N8DN31"/>
<dbReference type="SMART" id="SM00369">
    <property type="entry name" value="LRR_TYP"/>
    <property type="match status" value="5"/>
</dbReference>
<dbReference type="Pfam" id="PF13855">
    <property type="entry name" value="LRR_8"/>
    <property type="match status" value="2"/>
</dbReference>
<keyword evidence="4" id="KW-0472">Membrane</keyword>
<proteinExistence type="predicted"/>
<dbReference type="InterPro" id="IPR052595">
    <property type="entry name" value="LRRC69/RLP"/>
</dbReference>
<keyword evidence="4" id="KW-0812">Transmembrane</keyword>
<dbReference type="Proteomes" id="UP001153069">
    <property type="component" value="Unassembled WGS sequence"/>
</dbReference>
<evidence type="ECO:0000256" key="2">
    <source>
        <dbReference type="ARBA" id="ARBA00022737"/>
    </source>
</evidence>
<evidence type="ECO:0000313" key="6">
    <source>
        <dbReference type="Proteomes" id="UP001153069"/>
    </source>
</evidence>
<feature type="region of interest" description="Disordered" evidence="3">
    <location>
        <begin position="1"/>
        <end position="46"/>
    </location>
</feature>
<feature type="compositionally biased region" description="Pro residues" evidence="3">
    <location>
        <begin position="1"/>
        <end position="14"/>
    </location>
</feature>
<keyword evidence="6" id="KW-1185">Reference proteome</keyword>
<dbReference type="InterPro" id="IPR003591">
    <property type="entry name" value="Leu-rich_rpt_typical-subtyp"/>
</dbReference>
<comment type="caution">
    <text evidence="5">The sequence shown here is derived from an EMBL/GenBank/DDBJ whole genome shotgun (WGS) entry which is preliminary data.</text>
</comment>
<dbReference type="PANTHER" id="PTHR48057">
    <property type="entry name" value="LEUCINE-RICH REPEAT SERINE/THREONINE-PROTEIN KINASE 1"/>
    <property type="match status" value="1"/>
</dbReference>
<dbReference type="InterPro" id="IPR001611">
    <property type="entry name" value="Leu-rich_rpt"/>
</dbReference>
<evidence type="ECO:0000256" key="1">
    <source>
        <dbReference type="ARBA" id="ARBA00022614"/>
    </source>
</evidence>
<organism evidence="5 6">
    <name type="scientific">Seminavis robusta</name>
    <dbReference type="NCBI Taxonomy" id="568900"/>
    <lineage>
        <taxon>Eukaryota</taxon>
        <taxon>Sar</taxon>
        <taxon>Stramenopiles</taxon>
        <taxon>Ochrophyta</taxon>
        <taxon>Bacillariophyta</taxon>
        <taxon>Bacillariophyceae</taxon>
        <taxon>Bacillariophycidae</taxon>
        <taxon>Naviculales</taxon>
        <taxon>Naviculaceae</taxon>
        <taxon>Seminavis</taxon>
    </lineage>
</organism>
<evidence type="ECO:0000256" key="4">
    <source>
        <dbReference type="SAM" id="Phobius"/>
    </source>
</evidence>
<keyword evidence="4" id="KW-1133">Transmembrane helix</keyword>
<protein>
    <submittedName>
        <fullName evidence="5">Leucine Rich Repeat</fullName>
    </submittedName>
</protein>
<dbReference type="PANTHER" id="PTHR48057:SF7">
    <property type="entry name" value="LEUCINE-RICH REPEAT SERINE_THREONINE-PROTEIN KINASE 1"/>
    <property type="match status" value="1"/>
</dbReference>
<accession>A0A9N8DN31</accession>
<dbReference type="Gene3D" id="3.80.10.10">
    <property type="entry name" value="Ribonuclease Inhibitor"/>
    <property type="match status" value="2"/>
</dbReference>
<dbReference type="InterPro" id="IPR032675">
    <property type="entry name" value="LRR_dom_sf"/>
</dbReference>
<dbReference type="OrthoDB" id="660555at2759"/>